<sequence length="107" mass="11953">MIANEKVHCFYFWWNGEDMKTRVAYPSKVLCDGLLHNVDLIRIRITETALKNGCRLGQNHAFTLFQNPSEASVSFAFSPASASCSARTAASTLLFASVQWHLLTCPQ</sequence>
<accession>A0A0D0AXE4</accession>
<dbReference type="EMBL" id="KN835523">
    <property type="protein sequence ID" value="KIK36508.1"/>
    <property type="molecule type" value="Genomic_DNA"/>
</dbReference>
<proteinExistence type="predicted"/>
<evidence type="ECO:0000313" key="1">
    <source>
        <dbReference type="EMBL" id="KIK36508.1"/>
    </source>
</evidence>
<dbReference type="AlphaFoldDB" id="A0A0D0AXE4"/>
<evidence type="ECO:0000313" key="2">
    <source>
        <dbReference type="Proteomes" id="UP000054485"/>
    </source>
</evidence>
<dbReference type="Proteomes" id="UP000054485">
    <property type="component" value="Unassembled WGS sequence"/>
</dbReference>
<name>A0A0D0AXE4_9AGAM</name>
<organism evidence="1 2">
    <name type="scientific">Suillus luteus UH-Slu-Lm8-n1</name>
    <dbReference type="NCBI Taxonomy" id="930992"/>
    <lineage>
        <taxon>Eukaryota</taxon>
        <taxon>Fungi</taxon>
        <taxon>Dikarya</taxon>
        <taxon>Basidiomycota</taxon>
        <taxon>Agaricomycotina</taxon>
        <taxon>Agaricomycetes</taxon>
        <taxon>Agaricomycetidae</taxon>
        <taxon>Boletales</taxon>
        <taxon>Suillineae</taxon>
        <taxon>Suillaceae</taxon>
        <taxon>Suillus</taxon>
    </lineage>
</organism>
<dbReference type="HOGENOM" id="CLU_2211719_0_0_1"/>
<reference evidence="1 2" key="1">
    <citation type="submission" date="2014-04" db="EMBL/GenBank/DDBJ databases">
        <authorList>
            <consortium name="DOE Joint Genome Institute"/>
            <person name="Kuo A."/>
            <person name="Ruytinx J."/>
            <person name="Rineau F."/>
            <person name="Colpaert J."/>
            <person name="Kohler A."/>
            <person name="Nagy L.G."/>
            <person name="Floudas D."/>
            <person name="Copeland A."/>
            <person name="Barry K.W."/>
            <person name="Cichocki N."/>
            <person name="Veneault-Fourrey C."/>
            <person name="LaButti K."/>
            <person name="Lindquist E.A."/>
            <person name="Lipzen A."/>
            <person name="Lundell T."/>
            <person name="Morin E."/>
            <person name="Murat C."/>
            <person name="Sun H."/>
            <person name="Tunlid A."/>
            <person name="Henrissat B."/>
            <person name="Grigoriev I.V."/>
            <person name="Hibbett D.S."/>
            <person name="Martin F."/>
            <person name="Nordberg H.P."/>
            <person name="Cantor M.N."/>
            <person name="Hua S.X."/>
        </authorList>
    </citation>
    <scope>NUCLEOTIDE SEQUENCE [LARGE SCALE GENOMIC DNA]</scope>
    <source>
        <strain evidence="1 2">UH-Slu-Lm8-n1</strain>
    </source>
</reference>
<dbReference type="InParanoid" id="A0A0D0AXE4"/>
<keyword evidence="2" id="KW-1185">Reference proteome</keyword>
<protein>
    <submittedName>
        <fullName evidence="1">Uncharacterized protein</fullName>
    </submittedName>
</protein>
<gene>
    <name evidence="1" type="ORF">CY34DRAFT_16332</name>
</gene>
<reference evidence="2" key="2">
    <citation type="submission" date="2015-01" db="EMBL/GenBank/DDBJ databases">
        <title>Evolutionary Origins and Diversification of the Mycorrhizal Mutualists.</title>
        <authorList>
            <consortium name="DOE Joint Genome Institute"/>
            <consortium name="Mycorrhizal Genomics Consortium"/>
            <person name="Kohler A."/>
            <person name="Kuo A."/>
            <person name="Nagy L.G."/>
            <person name="Floudas D."/>
            <person name="Copeland A."/>
            <person name="Barry K.W."/>
            <person name="Cichocki N."/>
            <person name="Veneault-Fourrey C."/>
            <person name="LaButti K."/>
            <person name="Lindquist E.A."/>
            <person name="Lipzen A."/>
            <person name="Lundell T."/>
            <person name="Morin E."/>
            <person name="Murat C."/>
            <person name="Riley R."/>
            <person name="Ohm R."/>
            <person name="Sun H."/>
            <person name="Tunlid A."/>
            <person name="Henrissat B."/>
            <person name="Grigoriev I.V."/>
            <person name="Hibbett D.S."/>
            <person name="Martin F."/>
        </authorList>
    </citation>
    <scope>NUCLEOTIDE SEQUENCE [LARGE SCALE GENOMIC DNA]</scope>
    <source>
        <strain evidence="2">UH-Slu-Lm8-n1</strain>
    </source>
</reference>